<sequence length="459" mass="50947">MKNKIATFRAPDFQKKLWQLALPITLQSLLYSFLGLVDILMVSQLGESEIAAVGLGNKIFFFNLLMMVGISHAGGVLAAQYFGAEDLSGLRRSLVISLLFSLLSVIPFIIFYTLSPQTITGLASSDNQLLIFANDYLVITAYSFIFTAVVLPLETALRSAGDTKTAMNISILVLPLNALLNYIFIFGHLGFPEMGVAGSAWGTVFARFAQMLLMVLFVVKRRPFIIAKMDEVKQALSLFEIKRYTKLAFPMVLHDSGWALGILVYTLIFAMIGVQELAVMSMVSTIEQTVFALFIGIAIASGTMIGHQLGAKAFSQAWQQAWTFILFVPVLAFIFTPIIIVLREPILSLFPTLSVESMHSASQVLLVLAFALFVRVINFIGIIGVLRSGGDVNYSTFIDIFCMWCVGIPLTFIAVKYYHATLIEAYIIMLSEELIKVLLVIHRVHKKHWLRNMLNSVAK</sequence>
<keyword evidence="9" id="KW-1185">Reference proteome</keyword>
<evidence type="ECO:0000256" key="4">
    <source>
        <dbReference type="ARBA" id="ARBA00022692"/>
    </source>
</evidence>
<dbReference type="EMBL" id="BSPQ01000019">
    <property type="protein sequence ID" value="GLS92145.1"/>
    <property type="molecule type" value="Genomic_DNA"/>
</dbReference>
<dbReference type="PANTHER" id="PTHR42925">
    <property type="entry name" value="MULTIDRUG AND TOXIN EFFLUX PROTEIN MATE FAMILY"/>
    <property type="match status" value="1"/>
</dbReference>
<proteinExistence type="predicted"/>
<dbReference type="Pfam" id="PF01554">
    <property type="entry name" value="MatE"/>
    <property type="match status" value="2"/>
</dbReference>
<dbReference type="RefSeq" id="WP_284205241.1">
    <property type="nucleotide sequence ID" value="NZ_BSPQ01000019.1"/>
</dbReference>
<evidence type="ECO:0000256" key="3">
    <source>
        <dbReference type="ARBA" id="ARBA00022475"/>
    </source>
</evidence>
<organism evidence="8 9">
    <name type="scientific">Psychromonas marina</name>
    <dbReference type="NCBI Taxonomy" id="88364"/>
    <lineage>
        <taxon>Bacteria</taxon>
        <taxon>Pseudomonadati</taxon>
        <taxon>Pseudomonadota</taxon>
        <taxon>Gammaproteobacteria</taxon>
        <taxon>Alteromonadales</taxon>
        <taxon>Psychromonadaceae</taxon>
        <taxon>Psychromonas</taxon>
    </lineage>
</organism>
<feature type="transmembrane region" description="Helical" evidence="7">
    <location>
        <begin position="362"/>
        <end position="386"/>
    </location>
</feature>
<comment type="caution">
    <text evidence="8">The sequence shown here is derived from an EMBL/GenBank/DDBJ whole genome shotgun (WGS) entry which is preliminary data.</text>
</comment>
<keyword evidence="4 7" id="KW-0812">Transmembrane</keyword>
<feature type="transmembrane region" description="Helical" evidence="7">
    <location>
        <begin position="199"/>
        <end position="219"/>
    </location>
</feature>
<feature type="transmembrane region" description="Helical" evidence="7">
    <location>
        <begin position="321"/>
        <end position="342"/>
    </location>
</feature>
<feature type="transmembrane region" description="Helical" evidence="7">
    <location>
        <begin position="60"/>
        <end position="82"/>
    </location>
</feature>
<evidence type="ECO:0000313" key="9">
    <source>
        <dbReference type="Proteomes" id="UP001157353"/>
    </source>
</evidence>
<evidence type="ECO:0000256" key="6">
    <source>
        <dbReference type="ARBA" id="ARBA00023136"/>
    </source>
</evidence>
<feature type="transmembrane region" description="Helical" evidence="7">
    <location>
        <begin position="290"/>
        <end position="309"/>
    </location>
</feature>
<keyword evidence="2" id="KW-0813">Transport</keyword>
<evidence type="ECO:0000256" key="1">
    <source>
        <dbReference type="ARBA" id="ARBA00004429"/>
    </source>
</evidence>
<evidence type="ECO:0000256" key="7">
    <source>
        <dbReference type="SAM" id="Phobius"/>
    </source>
</evidence>
<keyword evidence="5 7" id="KW-1133">Transmembrane helix</keyword>
<dbReference type="PIRSF" id="PIRSF006603">
    <property type="entry name" value="DinF"/>
    <property type="match status" value="1"/>
</dbReference>
<feature type="transmembrane region" description="Helical" evidence="7">
    <location>
        <begin position="425"/>
        <end position="444"/>
    </location>
</feature>
<keyword evidence="6 7" id="KW-0472">Membrane</keyword>
<reference evidence="9" key="1">
    <citation type="journal article" date="2019" name="Int. J. Syst. Evol. Microbiol.">
        <title>The Global Catalogue of Microorganisms (GCM) 10K type strain sequencing project: providing services to taxonomists for standard genome sequencing and annotation.</title>
        <authorList>
            <consortium name="The Broad Institute Genomics Platform"/>
            <consortium name="The Broad Institute Genome Sequencing Center for Infectious Disease"/>
            <person name="Wu L."/>
            <person name="Ma J."/>
        </authorList>
    </citation>
    <scope>NUCLEOTIDE SEQUENCE [LARGE SCALE GENOMIC DNA]</scope>
    <source>
        <strain evidence="9">NBRC 103166</strain>
    </source>
</reference>
<accession>A0ABQ6E4Q1</accession>
<dbReference type="InterPro" id="IPR002528">
    <property type="entry name" value="MATE_fam"/>
</dbReference>
<evidence type="ECO:0000256" key="2">
    <source>
        <dbReference type="ARBA" id="ARBA00022448"/>
    </source>
</evidence>
<dbReference type="Proteomes" id="UP001157353">
    <property type="component" value="Unassembled WGS sequence"/>
</dbReference>
<protein>
    <submittedName>
        <fullName evidence="8">MATE family efflux transporter</fullName>
    </submittedName>
</protein>
<dbReference type="PANTHER" id="PTHR42925:SF2">
    <property type="entry name" value="NA+ DRIVEN MULTIDRUG EFFLUX PUMP"/>
    <property type="match status" value="1"/>
</dbReference>
<dbReference type="InterPro" id="IPR048279">
    <property type="entry name" value="MdtK-like"/>
</dbReference>
<name>A0ABQ6E4Q1_9GAMM</name>
<dbReference type="NCBIfam" id="TIGR00797">
    <property type="entry name" value="matE"/>
    <property type="match status" value="1"/>
</dbReference>
<keyword evidence="3" id="KW-1003">Cell membrane</keyword>
<dbReference type="InterPro" id="IPR047135">
    <property type="entry name" value="YsiQ"/>
</dbReference>
<feature type="transmembrane region" description="Helical" evidence="7">
    <location>
        <begin position="94"/>
        <end position="114"/>
    </location>
</feature>
<evidence type="ECO:0000256" key="5">
    <source>
        <dbReference type="ARBA" id="ARBA00022989"/>
    </source>
</evidence>
<evidence type="ECO:0000313" key="8">
    <source>
        <dbReference type="EMBL" id="GLS92145.1"/>
    </source>
</evidence>
<feature type="transmembrane region" description="Helical" evidence="7">
    <location>
        <begin position="20"/>
        <end position="40"/>
    </location>
</feature>
<comment type="subcellular location">
    <subcellularLocation>
        <location evidence="1">Cell inner membrane</location>
        <topology evidence="1">Multi-pass membrane protein</topology>
    </subcellularLocation>
</comment>
<dbReference type="CDD" id="cd13134">
    <property type="entry name" value="MATE_like_8"/>
    <property type="match status" value="1"/>
</dbReference>
<feature type="transmembrane region" description="Helical" evidence="7">
    <location>
        <begin position="165"/>
        <end position="187"/>
    </location>
</feature>
<gene>
    <name evidence="8" type="ORF">GCM10007916_32150</name>
</gene>
<feature type="transmembrane region" description="Helical" evidence="7">
    <location>
        <begin position="398"/>
        <end position="419"/>
    </location>
</feature>
<feature type="transmembrane region" description="Helical" evidence="7">
    <location>
        <begin position="258"/>
        <end position="278"/>
    </location>
</feature>
<feature type="transmembrane region" description="Helical" evidence="7">
    <location>
        <begin position="129"/>
        <end position="153"/>
    </location>
</feature>